<name>A0A0W0EWU5_MONRR</name>
<accession>A0A0W0EWU5</accession>
<dbReference type="SUPFAM" id="SSF56219">
    <property type="entry name" value="DNase I-like"/>
    <property type="match status" value="1"/>
</dbReference>
<organism evidence="2 3">
    <name type="scientific">Moniliophthora roreri</name>
    <name type="common">Frosty pod rot fungus</name>
    <name type="synonym">Monilia roreri</name>
    <dbReference type="NCBI Taxonomy" id="221103"/>
    <lineage>
        <taxon>Eukaryota</taxon>
        <taxon>Fungi</taxon>
        <taxon>Dikarya</taxon>
        <taxon>Basidiomycota</taxon>
        <taxon>Agaricomycotina</taxon>
        <taxon>Agaricomycetes</taxon>
        <taxon>Agaricomycetidae</taxon>
        <taxon>Agaricales</taxon>
        <taxon>Marasmiineae</taxon>
        <taxon>Marasmiaceae</taxon>
        <taxon>Moniliophthora</taxon>
    </lineage>
</organism>
<evidence type="ECO:0000313" key="2">
    <source>
        <dbReference type="EMBL" id="KTB28563.1"/>
    </source>
</evidence>
<dbReference type="Pfam" id="PF03372">
    <property type="entry name" value="Exo_endo_phos"/>
    <property type="match status" value="1"/>
</dbReference>
<dbReference type="InterPro" id="IPR005135">
    <property type="entry name" value="Endo/exonuclease/phosphatase"/>
</dbReference>
<reference evidence="2 3" key="1">
    <citation type="submission" date="2015-12" db="EMBL/GenBank/DDBJ databases">
        <title>Draft genome sequence of Moniliophthora roreri, the causal agent of frosty pod rot of cacao.</title>
        <authorList>
            <person name="Aime M.C."/>
            <person name="Diaz-Valderrama J.R."/>
            <person name="Kijpornyongpan T."/>
            <person name="Phillips-Mora W."/>
        </authorList>
    </citation>
    <scope>NUCLEOTIDE SEQUENCE [LARGE SCALE GENOMIC DNA]</scope>
    <source>
        <strain evidence="2 3">MCA 2952</strain>
    </source>
</reference>
<dbReference type="InterPro" id="IPR050410">
    <property type="entry name" value="CCR4/nocturin_mRNA_transcr"/>
</dbReference>
<dbReference type="PANTHER" id="PTHR12121">
    <property type="entry name" value="CARBON CATABOLITE REPRESSOR PROTEIN 4"/>
    <property type="match status" value="1"/>
</dbReference>
<dbReference type="GO" id="GO:0000175">
    <property type="term" value="F:3'-5'-RNA exonuclease activity"/>
    <property type="evidence" value="ECO:0007669"/>
    <property type="project" value="TreeGrafter"/>
</dbReference>
<dbReference type="InterPro" id="IPR036691">
    <property type="entry name" value="Endo/exonu/phosph_ase_sf"/>
</dbReference>
<gene>
    <name evidence="2" type="ORF">WG66_18766</name>
</gene>
<dbReference type="Proteomes" id="UP000054988">
    <property type="component" value="Unassembled WGS sequence"/>
</dbReference>
<evidence type="ECO:0000259" key="1">
    <source>
        <dbReference type="Pfam" id="PF03372"/>
    </source>
</evidence>
<dbReference type="Gene3D" id="3.60.10.10">
    <property type="entry name" value="Endonuclease/exonuclease/phosphatase"/>
    <property type="match status" value="1"/>
</dbReference>
<protein>
    <recommendedName>
        <fullName evidence="1">Endonuclease/exonuclease/phosphatase domain-containing protein</fullName>
    </recommendedName>
</protein>
<dbReference type="AlphaFoldDB" id="A0A0W0EWU5"/>
<proteinExistence type="predicted"/>
<evidence type="ECO:0000313" key="3">
    <source>
        <dbReference type="Proteomes" id="UP000054988"/>
    </source>
</evidence>
<comment type="caution">
    <text evidence="2">The sequence shown here is derived from an EMBL/GenBank/DDBJ whole genome shotgun (WGS) entry which is preliminary data.</text>
</comment>
<sequence length="353" mass="40076">MSTTLDSTPLSRNLVSITPKSSSDETFTVLCYNILCEQYAFPTLYPYTPPNVLAWKYRRQRILGEIAHRRCDFVCLQEVDWAAFENFFVPELGREGYEGVYCPAWAKRLGSESIRPTDGCAVLFRTDRYRLLEKNIIEYTDLAKRLEDFQSLKHVGDRLLSRANIAILCLLESLDTGKHILLVNTHIFWDPNFKDVKIVQVGLLTEEIEKMRNMGSSSTPVVLCGDFNSLPDSGVYEFLSSGSLSGQHPDFMNYSYGRFTREGMKHGLCLSSAYSIAQSDDTPKELLPWTNYTGHFKGVLDYIWYSSGDLKVNTILGEVDGDYIEKEKVIGFPDAHFPSDHIAIMAEFSIRSA</sequence>
<feature type="domain" description="Endonuclease/exonuclease/phosphatase" evidence="1">
    <location>
        <begin position="32"/>
        <end position="341"/>
    </location>
</feature>
<dbReference type="eggNOG" id="KOG0620">
    <property type="taxonomic scope" value="Eukaryota"/>
</dbReference>
<dbReference type="EMBL" id="LATX01002469">
    <property type="protein sequence ID" value="KTB28563.1"/>
    <property type="molecule type" value="Genomic_DNA"/>
</dbReference>
<dbReference type="PANTHER" id="PTHR12121:SF100">
    <property type="entry name" value="POLY(A)-SPECIFIC RIBONUCLEASE"/>
    <property type="match status" value="1"/>
</dbReference>